<dbReference type="Proteomes" id="UP000005283">
    <property type="component" value="Unassembled WGS sequence"/>
</dbReference>
<protein>
    <submittedName>
        <fullName evidence="1">Uncharacterized protein</fullName>
    </submittedName>
</protein>
<dbReference type="AlphaFoldDB" id="D1W6B5"/>
<accession>D1W6B5</accession>
<organism evidence="1 2">
    <name type="scientific">Hoylesella buccalis ATCC 35310</name>
    <dbReference type="NCBI Taxonomy" id="679190"/>
    <lineage>
        <taxon>Bacteria</taxon>
        <taxon>Pseudomonadati</taxon>
        <taxon>Bacteroidota</taxon>
        <taxon>Bacteroidia</taxon>
        <taxon>Bacteroidales</taxon>
        <taxon>Prevotellaceae</taxon>
        <taxon>Hoylesella</taxon>
    </lineage>
</organism>
<dbReference type="EMBL" id="ADEG01000062">
    <property type="protein sequence ID" value="EFA91908.1"/>
    <property type="molecule type" value="Genomic_DNA"/>
</dbReference>
<proteinExistence type="predicted"/>
<sequence>MTLCCILFLYLCKQIKTYKVVSLLKRRNFYQHLLYNNV</sequence>
<evidence type="ECO:0000313" key="2">
    <source>
        <dbReference type="Proteomes" id="UP000005283"/>
    </source>
</evidence>
<evidence type="ECO:0000313" key="1">
    <source>
        <dbReference type="EMBL" id="EFA91908.1"/>
    </source>
</evidence>
<comment type="caution">
    <text evidence="1">The sequence shown here is derived from an EMBL/GenBank/DDBJ whole genome shotgun (WGS) entry which is preliminary data.</text>
</comment>
<keyword evidence="2" id="KW-1185">Reference proteome</keyword>
<name>D1W6B5_9BACT</name>
<reference evidence="1 2" key="1">
    <citation type="submission" date="2009-12" db="EMBL/GenBank/DDBJ databases">
        <title>Genome Sequence of Prevotella buccalis ATCC 35310.</title>
        <authorList>
            <person name="Durkin A.S."/>
            <person name="Madupu R."/>
            <person name="Torralba M."/>
            <person name="Methe B."/>
            <person name="Sutton G."/>
            <person name="Strausberg R.L."/>
            <person name="Nelson K.E."/>
        </authorList>
    </citation>
    <scope>NUCLEOTIDE SEQUENCE [LARGE SCALE GENOMIC DNA]</scope>
    <source>
        <strain evidence="1 2">ATCC 35310</strain>
    </source>
</reference>
<gene>
    <name evidence="1" type="ORF">HMPREF0650_1121</name>
</gene>
<dbReference type="STRING" id="679190.HMPREF0650_1121"/>